<evidence type="ECO:0000256" key="4">
    <source>
        <dbReference type="SAM" id="MobiDB-lite"/>
    </source>
</evidence>
<evidence type="ECO:0000256" key="2">
    <source>
        <dbReference type="ARBA" id="ARBA00010617"/>
    </source>
</evidence>
<dbReference type="PROSITE" id="PS00086">
    <property type="entry name" value="CYTOCHROME_P450"/>
    <property type="match status" value="1"/>
</dbReference>
<dbReference type="InterPro" id="IPR002401">
    <property type="entry name" value="Cyt_P450_E_grp-I"/>
</dbReference>
<dbReference type="InterPro" id="IPR050121">
    <property type="entry name" value="Cytochrome_P450_monoxygenase"/>
</dbReference>
<feature type="compositionally biased region" description="Low complexity" evidence="4">
    <location>
        <begin position="433"/>
        <end position="465"/>
    </location>
</feature>
<dbReference type="PRINTS" id="PR00463">
    <property type="entry name" value="EP450I"/>
</dbReference>
<evidence type="ECO:0000256" key="3">
    <source>
        <dbReference type="PIRSR" id="PIRSR602401-1"/>
    </source>
</evidence>
<feature type="region of interest" description="Disordered" evidence="4">
    <location>
        <begin position="417"/>
        <end position="465"/>
    </location>
</feature>
<reference evidence="6" key="1">
    <citation type="submission" date="2023-06" db="EMBL/GenBank/DDBJ databases">
        <title>Survivors Of The Sea: Transcriptome response of Skeletonema marinoi to long-term dormancy.</title>
        <authorList>
            <person name="Pinder M.I.M."/>
            <person name="Kourtchenko O."/>
            <person name="Robertson E.K."/>
            <person name="Larsson T."/>
            <person name="Maumus F."/>
            <person name="Osuna-Cruz C.M."/>
            <person name="Vancaester E."/>
            <person name="Stenow R."/>
            <person name="Vandepoele K."/>
            <person name="Ploug H."/>
            <person name="Bruchert V."/>
            <person name="Godhe A."/>
            <person name="Topel M."/>
        </authorList>
    </citation>
    <scope>NUCLEOTIDE SEQUENCE</scope>
    <source>
        <strain evidence="6">R05AC</strain>
    </source>
</reference>
<protein>
    <submittedName>
        <fullName evidence="6">Cytochrome P450 family protein</fullName>
    </submittedName>
</protein>
<dbReference type="AlphaFoldDB" id="A0AAD9D9W1"/>
<keyword evidence="5" id="KW-0472">Membrane</keyword>
<dbReference type="EMBL" id="JATAAI010000018">
    <property type="protein sequence ID" value="KAK1739571.1"/>
    <property type="molecule type" value="Genomic_DNA"/>
</dbReference>
<dbReference type="InterPro" id="IPR017972">
    <property type="entry name" value="Cyt_P450_CS"/>
</dbReference>
<gene>
    <name evidence="6" type="ORF">QTG54_010114</name>
</gene>
<dbReference type="Gene3D" id="1.10.630.10">
    <property type="entry name" value="Cytochrome P450"/>
    <property type="match status" value="1"/>
</dbReference>
<feature type="binding site" description="axial binding residue" evidence="3">
    <location>
        <position position="687"/>
    </location>
    <ligand>
        <name>heme</name>
        <dbReference type="ChEBI" id="CHEBI:30413"/>
    </ligand>
    <ligandPart>
        <name>Fe</name>
        <dbReference type="ChEBI" id="CHEBI:18248"/>
    </ligandPart>
</feature>
<keyword evidence="3" id="KW-0479">Metal-binding</keyword>
<keyword evidence="5" id="KW-1133">Transmembrane helix</keyword>
<name>A0AAD9D9W1_9STRA</name>
<feature type="compositionally biased region" description="Low complexity" evidence="4">
    <location>
        <begin position="633"/>
        <end position="646"/>
    </location>
</feature>
<dbReference type="GO" id="GO:0005506">
    <property type="term" value="F:iron ion binding"/>
    <property type="evidence" value="ECO:0007669"/>
    <property type="project" value="InterPro"/>
</dbReference>
<organism evidence="6 7">
    <name type="scientific">Skeletonema marinoi</name>
    <dbReference type="NCBI Taxonomy" id="267567"/>
    <lineage>
        <taxon>Eukaryota</taxon>
        <taxon>Sar</taxon>
        <taxon>Stramenopiles</taxon>
        <taxon>Ochrophyta</taxon>
        <taxon>Bacillariophyta</taxon>
        <taxon>Coscinodiscophyceae</taxon>
        <taxon>Thalassiosirophycidae</taxon>
        <taxon>Thalassiosirales</taxon>
        <taxon>Skeletonemataceae</taxon>
        <taxon>Skeletonema</taxon>
        <taxon>Skeletonema marinoi-dohrnii complex</taxon>
    </lineage>
</organism>
<feature type="transmembrane region" description="Helical" evidence="5">
    <location>
        <begin position="18"/>
        <end position="36"/>
    </location>
</feature>
<proteinExistence type="inferred from homology"/>
<feature type="transmembrane region" description="Helical" evidence="5">
    <location>
        <begin position="57"/>
        <end position="82"/>
    </location>
</feature>
<comment type="caution">
    <text evidence="6">The sequence shown here is derived from an EMBL/GenBank/DDBJ whole genome shotgun (WGS) entry which is preliminary data.</text>
</comment>
<evidence type="ECO:0000256" key="5">
    <source>
        <dbReference type="SAM" id="Phobius"/>
    </source>
</evidence>
<dbReference type="Proteomes" id="UP001224775">
    <property type="component" value="Unassembled WGS sequence"/>
</dbReference>
<comment type="similarity">
    <text evidence="2">Belongs to the cytochrome P450 family.</text>
</comment>
<keyword evidence="7" id="KW-1185">Reference proteome</keyword>
<feature type="region of interest" description="Disordered" evidence="4">
    <location>
        <begin position="633"/>
        <end position="661"/>
    </location>
</feature>
<keyword evidence="3" id="KW-0408">Iron</keyword>
<keyword evidence="5" id="KW-0812">Transmembrane</keyword>
<keyword evidence="3" id="KW-0349">Heme</keyword>
<dbReference type="GO" id="GO:0004497">
    <property type="term" value="F:monooxygenase activity"/>
    <property type="evidence" value="ECO:0007669"/>
    <property type="project" value="InterPro"/>
</dbReference>
<evidence type="ECO:0000256" key="1">
    <source>
        <dbReference type="ARBA" id="ARBA00001971"/>
    </source>
</evidence>
<dbReference type="GO" id="GO:0016705">
    <property type="term" value="F:oxidoreductase activity, acting on paired donors, with incorporation or reduction of molecular oxygen"/>
    <property type="evidence" value="ECO:0007669"/>
    <property type="project" value="InterPro"/>
</dbReference>
<evidence type="ECO:0000313" key="6">
    <source>
        <dbReference type="EMBL" id="KAK1739571.1"/>
    </source>
</evidence>
<dbReference type="GO" id="GO:0020037">
    <property type="term" value="F:heme binding"/>
    <property type="evidence" value="ECO:0007669"/>
    <property type="project" value="InterPro"/>
</dbReference>
<dbReference type="SUPFAM" id="SSF48264">
    <property type="entry name" value="Cytochrome P450"/>
    <property type="match status" value="1"/>
</dbReference>
<dbReference type="PANTHER" id="PTHR24305:SF166">
    <property type="entry name" value="CYTOCHROME P450 12A4, MITOCHONDRIAL-RELATED"/>
    <property type="match status" value="1"/>
</dbReference>
<dbReference type="PANTHER" id="PTHR24305">
    <property type="entry name" value="CYTOCHROME P450"/>
    <property type="match status" value="1"/>
</dbReference>
<comment type="cofactor">
    <cofactor evidence="1 3">
        <name>heme</name>
        <dbReference type="ChEBI" id="CHEBI:30413"/>
    </cofactor>
</comment>
<evidence type="ECO:0000313" key="7">
    <source>
        <dbReference type="Proteomes" id="UP001224775"/>
    </source>
</evidence>
<sequence>MKDNLLTPTSTSSSNGRMIIAISLTLFAFLIELYNGNTRILNLNNTILHKTFTNTTLLSFPSLTTITILLTLTLLLTLLLHIHRLQQTVSKSSIPGLPATPHAQFLFGHYGSLVHPSSHQTLFRSSATPSGITSLWGPGLKVCASVLKAEHVRLVLRHTPSRDFSSFVVRHGRKTLGKDSLVLIEGGKEWRRTRNVVQKAFTIGAIEGGRGAVGECAVAMVGWLMKMVSGEEQQRYCANGCNGHKCVQDTETGKDRNVVCLDVEYFFKLFSLDVFGRVTMDYDFECLKKATSIDNKANHHNNSKTTCTCFTSPPEAAAFEYLERDVGVRASPKNLLNPLIQCYWLPTKHNREYHANLKLVNTLMEGVIGLKLDEFLSRVRQRQLEPKQKQERGGDDDEEEEHNMITMMLRSVMEQYYQQPKDQQKQQQHHHQNNTSSSSSSCPFSSSSTTSFQESGNINNIIPTTTMTKSDRTQIINNVSHILHTLLVAGYETTAVSLSYTMYCLSKHPRCQDRACEEARRVLPTLNDNTKFDEDALPYCKAVIMETLRVHTPVIFTTRVSSKDLTLDTDDDGGMVTIPKETRFVIHPTMVHLDERNFDRAEEFLPERWVRWENGGWVDRDFEKEKKLAAGAASDEAATAASASTTPTPPPPSPLSDKYTKENAHADTISAANPQSFFAFSDGARNCIGRRLAIMEMTIFVAVLFRDMCVDLAEEGYELVKERRFVILAPNTLPIAFWKRDD</sequence>
<dbReference type="InterPro" id="IPR036396">
    <property type="entry name" value="Cyt_P450_sf"/>
</dbReference>
<dbReference type="Pfam" id="PF00067">
    <property type="entry name" value="p450"/>
    <property type="match status" value="2"/>
</dbReference>
<accession>A0AAD9D9W1</accession>
<dbReference type="PRINTS" id="PR00385">
    <property type="entry name" value="P450"/>
</dbReference>
<dbReference type="InterPro" id="IPR001128">
    <property type="entry name" value="Cyt_P450"/>
</dbReference>